<dbReference type="AlphaFoldDB" id="W9RWZ2"/>
<dbReference type="Proteomes" id="UP000030645">
    <property type="component" value="Unassembled WGS sequence"/>
</dbReference>
<dbReference type="GO" id="GO:0006351">
    <property type="term" value="P:DNA-templated transcription"/>
    <property type="evidence" value="ECO:0007669"/>
    <property type="project" value="InterPro"/>
</dbReference>
<feature type="coiled-coil region" evidence="1">
    <location>
        <begin position="113"/>
        <end position="140"/>
    </location>
</feature>
<evidence type="ECO:0000313" key="3">
    <source>
        <dbReference type="EMBL" id="EXC01147.1"/>
    </source>
</evidence>
<keyword evidence="4" id="KW-1185">Reference proteome</keyword>
<dbReference type="GO" id="GO:0043565">
    <property type="term" value="F:sequence-specific DNA binding"/>
    <property type="evidence" value="ECO:0007669"/>
    <property type="project" value="InterPro"/>
</dbReference>
<dbReference type="eggNOG" id="ENOG502RZPJ">
    <property type="taxonomic scope" value="Eukaryota"/>
</dbReference>
<sequence>MANSNEPNSRDRFEAFYEEWLAGQQAILNQLLLVAAETAEKDNDCERRRSLIEQSLSHYQRYFEERNDIASDDVFVVFSSPWLSSLERAYLWIAGYRPTLILRLVESGVADLSPEQARRMDRLKAEAVRLEQEVSEAMAAVQESVAARPLVALVSRMGRAVDGEVSAIDVAMDRLRAEMVGVLESADALRGSTMRRAIEVLSPAQAVKFLVAAAEFQLRIRRWGQQRDSNREPAV</sequence>
<protein>
    <recommendedName>
        <fullName evidence="2">DOG1 domain-containing protein</fullName>
    </recommendedName>
</protein>
<evidence type="ECO:0000313" key="4">
    <source>
        <dbReference type="Proteomes" id="UP000030645"/>
    </source>
</evidence>
<dbReference type="PANTHER" id="PTHR46354:SF1">
    <property type="entry name" value="PROTEIN RESPONSE TO ABA AND SALT 1-RELATED"/>
    <property type="match status" value="1"/>
</dbReference>
<dbReference type="OrthoDB" id="1889475at2759"/>
<proteinExistence type="predicted"/>
<dbReference type="Pfam" id="PF14144">
    <property type="entry name" value="DOG1"/>
    <property type="match status" value="1"/>
</dbReference>
<evidence type="ECO:0000259" key="2">
    <source>
        <dbReference type="PROSITE" id="PS51806"/>
    </source>
</evidence>
<dbReference type="STRING" id="981085.W9RWZ2"/>
<dbReference type="EMBL" id="KE345322">
    <property type="protein sequence ID" value="EXC01147.1"/>
    <property type="molecule type" value="Genomic_DNA"/>
</dbReference>
<dbReference type="InterPro" id="IPR025422">
    <property type="entry name" value="TGA_domain"/>
</dbReference>
<organism evidence="3 4">
    <name type="scientific">Morus notabilis</name>
    <dbReference type="NCBI Taxonomy" id="981085"/>
    <lineage>
        <taxon>Eukaryota</taxon>
        <taxon>Viridiplantae</taxon>
        <taxon>Streptophyta</taxon>
        <taxon>Embryophyta</taxon>
        <taxon>Tracheophyta</taxon>
        <taxon>Spermatophyta</taxon>
        <taxon>Magnoliopsida</taxon>
        <taxon>eudicotyledons</taxon>
        <taxon>Gunneridae</taxon>
        <taxon>Pentapetalae</taxon>
        <taxon>rosids</taxon>
        <taxon>fabids</taxon>
        <taxon>Rosales</taxon>
        <taxon>Moraceae</taxon>
        <taxon>Moreae</taxon>
        <taxon>Morus</taxon>
    </lineage>
</organism>
<dbReference type="PROSITE" id="PS51806">
    <property type="entry name" value="DOG1"/>
    <property type="match status" value="1"/>
</dbReference>
<gene>
    <name evidence="3" type="ORF">L484_025521</name>
</gene>
<reference evidence="4" key="1">
    <citation type="submission" date="2013-01" db="EMBL/GenBank/DDBJ databases">
        <title>Draft Genome Sequence of a Mulberry Tree, Morus notabilis C.K. Schneid.</title>
        <authorList>
            <person name="He N."/>
            <person name="Zhao S."/>
        </authorList>
    </citation>
    <scope>NUCLEOTIDE SEQUENCE</scope>
</reference>
<name>W9RWZ2_9ROSA</name>
<dbReference type="PANTHER" id="PTHR46354">
    <property type="entry name" value="DOG1 DOMAIN-CONTAINING PROTEIN"/>
    <property type="match status" value="1"/>
</dbReference>
<dbReference type="InterPro" id="IPR051886">
    <property type="entry name" value="Seed_Dev/Stress_Resp_Reg"/>
</dbReference>
<dbReference type="KEGG" id="mnt:21408216"/>
<accession>W9RWZ2</accession>
<keyword evidence="1" id="KW-0175">Coiled coil</keyword>
<evidence type="ECO:0000256" key="1">
    <source>
        <dbReference type="SAM" id="Coils"/>
    </source>
</evidence>
<feature type="domain" description="DOG1" evidence="2">
    <location>
        <begin position="10"/>
        <end position="230"/>
    </location>
</feature>